<organism evidence="2 3">
    <name type="scientific">Puccinia graminis f. sp. tritici</name>
    <dbReference type="NCBI Taxonomy" id="56615"/>
    <lineage>
        <taxon>Eukaryota</taxon>
        <taxon>Fungi</taxon>
        <taxon>Dikarya</taxon>
        <taxon>Basidiomycota</taxon>
        <taxon>Pucciniomycotina</taxon>
        <taxon>Pucciniomycetes</taxon>
        <taxon>Pucciniales</taxon>
        <taxon>Pucciniaceae</taxon>
        <taxon>Puccinia</taxon>
    </lineage>
</organism>
<name>A0A5B0QH91_PUCGR</name>
<feature type="region of interest" description="Disordered" evidence="1">
    <location>
        <begin position="189"/>
        <end position="237"/>
    </location>
</feature>
<feature type="region of interest" description="Disordered" evidence="1">
    <location>
        <begin position="88"/>
        <end position="119"/>
    </location>
</feature>
<gene>
    <name evidence="2" type="ORF">PGTUg99_022290</name>
</gene>
<sequence length="575" mass="63656">MNHVPPLDAGQINAFVKPLDSDRMLIRPTIYCKPIAADRSRPPISEFPLKRTATSPFTSLLSSNSILQPNNILTSFFQTTMSHTINQHHAASRSVLHPQQRGVSSHMPPPSRPASQQTARPFSTVLPPHINARHTLPVPNPDPVYAPPQSYASAPINPADYSNSTGMVDHPNGVGVPVQYTNRNFQANLGLDGRSGAETVPGYSGNDSTHYYLPGDHDDLPDVLSPPRSPPATNEQTSEVSYSLDHQANPPAIRPEVDHASLQAIFRLSEADLNLAKSILVANITGAIVYGLVAQRRVTHENLPGNPTQPDEDEVVAPADPPVPNEQVDVRNFLYSDYIKDEIRDFIRRKMIESRMVAYSRHLDDDGVAEPRALLTMTQAHVASLPAHIRRQHLPPGFGAGNNHARRSVLQLVRNLLKHDRVLLRNMTPATQGFARGVSLVFRCCTPRGVHAPRVNWAMLPMRIKVRFAYLRLETAAHTFRNSQRHGSQWTPIDEQLALLTTKSMDYVRAWANAIIALDSQIFGTGGVVFADVRHLVELPTDEAIQDTLVTNELLPPAERPQQPVMEDDLFNMDA</sequence>
<dbReference type="AlphaFoldDB" id="A0A5B0QH91"/>
<dbReference type="EMBL" id="VDEP01000277">
    <property type="protein sequence ID" value="KAA1112515.1"/>
    <property type="molecule type" value="Genomic_DNA"/>
</dbReference>
<proteinExistence type="predicted"/>
<evidence type="ECO:0000256" key="1">
    <source>
        <dbReference type="SAM" id="MobiDB-lite"/>
    </source>
</evidence>
<reference evidence="2 3" key="1">
    <citation type="submission" date="2019-05" db="EMBL/GenBank/DDBJ databases">
        <title>Emergence of the Ug99 lineage of the wheat stem rust pathogen through somatic hybridization.</title>
        <authorList>
            <person name="Li F."/>
            <person name="Upadhyaya N.M."/>
            <person name="Sperschneider J."/>
            <person name="Matny O."/>
            <person name="Nguyen-Phuc H."/>
            <person name="Mago R."/>
            <person name="Raley C."/>
            <person name="Miller M.E."/>
            <person name="Silverstein K.A.T."/>
            <person name="Henningsen E."/>
            <person name="Hirsch C.D."/>
            <person name="Visser B."/>
            <person name="Pretorius Z.A."/>
            <person name="Steffenson B.J."/>
            <person name="Schwessinger B."/>
            <person name="Dodds P.N."/>
            <person name="Figueroa M."/>
        </authorList>
    </citation>
    <scope>NUCLEOTIDE SEQUENCE [LARGE SCALE GENOMIC DNA]</scope>
    <source>
        <strain evidence="2 3">Ug99</strain>
    </source>
</reference>
<comment type="caution">
    <text evidence="2">The sequence shown here is derived from an EMBL/GenBank/DDBJ whole genome shotgun (WGS) entry which is preliminary data.</text>
</comment>
<evidence type="ECO:0000313" key="2">
    <source>
        <dbReference type="EMBL" id="KAA1112515.1"/>
    </source>
</evidence>
<accession>A0A5B0QH91</accession>
<protein>
    <submittedName>
        <fullName evidence="2">Uncharacterized protein</fullName>
    </submittedName>
</protein>
<evidence type="ECO:0000313" key="3">
    <source>
        <dbReference type="Proteomes" id="UP000325313"/>
    </source>
</evidence>
<dbReference type="Proteomes" id="UP000325313">
    <property type="component" value="Unassembled WGS sequence"/>
</dbReference>